<dbReference type="Gene3D" id="3.10.310.10">
    <property type="entry name" value="Diaminopimelate Epimerase, Chain A, domain 1"/>
    <property type="match status" value="2"/>
</dbReference>
<comment type="similarity">
    <text evidence="1">Belongs to the PhzF family.</text>
</comment>
<dbReference type="Proteomes" id="UP001165653">
    <property type="component" value="Unassembled WGS sequence"/>
</dbReference>
<keyword evidence="4" id="KW-1185">Reference proteome</keyword>
<reference evidence="3" key="1">
    <citation type="submission" date="2022-10" db="EMBL/GenBank/DDBJ databases">
        <title>Luteolibacter sp. GHJ8, whole genome shotgun sequencing project.</title>
        <authorList>
            <person name="Zhao G."/>
            <person name="Shen L."/>
        </authorList>
    </citation>
    <scope>NUCLEOTIDE SEQUENCE</scope>
    <source>
        <strain evidence="3">GHJ8</strain>
    </source>
</reference>
<proteinExistence type="inferred from homology"/>
<dbReference type="Pfam" id="PF02567">
    <property type="entry name" value="PhzC-PhzF"/>
    <property type="match status" value="1"/>
</dbReference>
<evidence type="ECO:0000313" key="3">
    <source>
        <dbReference type="EMBL" id="MCW1915195.1"/>
    </source>
</evidence>
<dbReference type="RefSeq" id="WP_264514735.1">
    <property type="nucleotide sequence ID" value="NZ_JAPDDR010000008.1"/>
</dbReference>
<evidence type="ECO:0000256" key="2">
    <source>
        <dbReference type="ARBA" id="ARBA00023235"/>
    </source>
</evidence>
<organism evidence="3 4">
    <name type="scientific">Luteolibacter rhizosphaerae</name>
    <dbReference type="NCBI Taxonomy" id="2989719"/>
    <lineage>
        <taxon>Bacteria</taxon>
        <taxon>Pseudomonadati</taxon>
        <taxon>Verrucomicrobiota</taxon>
        <taxon>Verrucomicrobiia</taxon>
        <taxon>Verrucomicrobiales</taxon>
        <taxon>Verrucomicrobiaceae</taxon>
        <taxon>Luteolibacter</taxon>
    </lineage>
</organism>
<evidence type="ECO:0000256" key="1">
    <source>
        <dbReference type="ARBA" id="ARBA00008270"/>
    </source>
</evidence>
<gene>
    <name evidence="3" type="ORF">OJ996_16530</name>
</gene>
<sequence>MDLPYFQIDAFTSRLFSGNPAGVCLLETWLPDETLQSIAAENNQSETAFVAQGAEGFELRWFTPTVEVDLCGHATLAAAHVLFRHRGLEGDEVSFQTKSGEIGVLRRGELLVLDFPSTPPTACDPPGPLVKGLGKIPLFTAKSRDLLAVYESEEDVRALKPDFAELSRLEGLGVIATAPGMECDFVSRFFAPKAGVNEDPVTGSAHCTLAPYWAEQIGRQELTARQVSARGGELTCLLREDRVAISGRARTYLTGSIHLAAERKAWLTGERPA</sequence>
<dbReference type="NCBIfam" id="TIGR00654">
    <property type="entry name" value="PhzF_family"/>
    <property type="match status" value="1"/>
</dbReference>
<evidence type="ECO:0000313" key="4">
    <source>
        <dbReference type="Proteomes" id="UP001165653"/>
    </source>
</evidence>
<dbReference type="InterPro" id="IPR003719">
    <property type="entry name" value="Phenazine_PhzF-like"/>
</dbReference>
<name>A0ABT3G5U6_9BACT</name>
<comment type="caution">
    <text evidence="3">The sequence shown here is derived from an EMBL/GenBank/DDBJ whole genome shotgun (WGS) entry which is preliminary data.</text>
</comment>
<protein>
    <submittedName>
        <fullName evidence="3">PhzF family phenazine biosynthesis protein</fullName>
    </submittedName>
</protein>
<dbReference type="PIRSF" id="PIRSF016184">
    <property type="entry name" value="PhzC_PhzF"/>
    <property type="match status" value="1"/>
</dbReference>
<dbReference type="SUPFAM" id="SSF54506">
    <property type="entry name" value="Diaminopimelate epimerase-like"/>
    <property type="match status" value="1"/>
</dbReference>
<dbReference type="PANTHER" id="PTHR13774">
    <property type="entry name" value="PHENAZINE BIOSYNTHESIS PROTEIN"/>
    <property type="match status" value="1"/>
</dbReference>
<dbReference type="EMBL" id="JAPDDR010000008">
    <property type="protein sequence ID" value="MCW1915195.1"/>
    <property type="molecule type" value="Genomic_DNA"/>
</dbReference>
<keyword evidence="2" id="KW-0413">Isomerase</keyword>
<accession>A0ABT3G5U6</accession>
<dbReference type="PANTHER" id="PTHR13774:SF17">
    <property type="entry name" value="PHENAZINE BIOSYNTHESIS-LIKE DOMAIN-CONTAINING PROTEIN"/>
    <property type="match status" value="1"/>
</dbReference>